<sequence>MSMAKEQVQPGTAVAVPARGVKYNQGMDDEGNDMQQDNNEESQESTAAGEWITAASKAQRQRGRRKLNLTSGQPPPSSPLERQPRLTLRKPATRPAPLPLDDYKLVMRPRSGLDVAKLAPSELSLALLQATNTTWREANLRLRIDQNQNTATVSTPTKDMAMKLIEVSKIEGVIHGVPTRLTIKEIKENIMKDGFEIYTVRRMGKDSTTVILTFAGPDVPHYLWLYGAEDRCTLHKKTVPVCWVCYEVGHRRTDCPRPGTRACHECGTRDPAPGLTCVAKCTLCGGGHVTGTKGCPERFITPYLIRQRERQKQHEQQVLSTHLSRRDQTLSSGAGRSATPGGGGRSTSRSTTRDQSSTRKKRSRSRGRTPTPARNNADKQVGWAGSPSIADKSPFPKLGQADRKSQREQCEQLKKMIERQSAQIDHQNKQIAKLTEQLHKQDEMTKSLLAKIEAPETNRQEETNVKRNLAKRDTQPDTQSVQEAEGEPRWARPLQEVSNAVAQLTCQMAQLAAQVEQVCSEIAKTSAKGSKLEANVNELMLAKKSRKNAPNKAGELQQHVDSLENKPDVIVLQEINQRPRLPGYLTYVDPTEKGTAALVRNCIAATQHLTAQRGCEHTLVELHSRGIGNTENVFVLHMYCRPTKKGIDMAGTLQDAVIKGGSRPLLVLGDLNAPHTTWGYRFCSKRGRELAHLIEQHNLTLLNEPDTPTRMGTSTTRDTTPDLSLLMGTLDASWQNVGMSLASDHDVIRITVRGPTLKVKTGTARITNWDKLRKEQEGESDEEEWAIREAYETREKQQLDIVEKHTQKTPDWHTCGKRDAA</sequence>
<gene>
    <name evidence="1" type="ORF">HPB49_010725</name>
</gene>
<accession>A0ACB8CWU9</accession>
<reference evidence="1" key="1">
    <citation type="submission" date="2020-05" db="EMBL/GenBank/DDBJ databases">
        <title>Large-scale comparative analyses of tick genomes elucidate their genetic diversity and vector capacities.</title>
        <authorList>
            <person name="Jia N."/>
            <person name="Wang J."/>
            <person name="Shi W."/>
            <person name="Du L."/>
            <person name="Sun Y."/>
            <person name="Zhan W."/>
            <person name="Jiang J."/>
            <person name="Wang Q."/>
            <person name="Zhang B."/>
            <person name="Ji P."/>
            <person name="Sakyi L.B."/>
            <person name="Cui X."/>
            <person name="Yuan T."/>
            <person name="Jiang B."/>
            <person name="Yang W."/>
            <person name="Lam T.T.-Y."/>
            <person name="Chang Q."/>
            <person name="Ding S."/>
            <person name="Wang X."/>
            <person name="Zhu J."/>
            <person name="Ruan X."/>
            <person name="Zhao L."/>
            <person name="Wei J."/>
            <person name="Que T."/>
            <person name="Du C."/>
            <person name="Cheng J."/>
            <person name="Dai P."/>
            <person name="Han X."/>
            <person name="Huang E."/>
            <person name="Gao Y."/>
            <person name="Liu J."/>
            <person name="Shao H."/>
            <person name="Ye R."/>
            <person name="Li L."/>
            <person name="Wei W."/>
            <person name="Wang X."/>
            <person name="Wang C."/>
            <person name="Yang T."/>
            <person name="Huo Q."/>
            <person name="Li W."/>
            <person name="Guo W."/>
            <person name="Chen H."/>
            <person name="Zhou L."/>
            <person name="Ni X."/>
            <person name="Tian J."/>
            <person name="Zhou Y."/>
            <person name="Sheng Y."/>
            <person name="Liu T."/>
            <person name="Pan Y."/>
            <person name="Xia L."/>
            <person name="Li J."/>
            <person name="Zhao F."/>
            <person name="Cao W."/>
        </authorList>
    </citation>
    <scope>NUCLEOTIDE SEQUENCE</scope>
    <source>
        <strain evidence="1">Dsil-2018</strain>
    </source>
</reference>
<dbReference type="EMBL" id="CM023473">
    <property type="protein sequence ID" value="KAH7953621.1"/>
    <property type="molecule type" value="Genomic_DNA"/>
</dbReference>
<organism evidence="1 2">
    <name type="scientific">Dermacentor silvarum</name>
    <name type="common">Tick</name>
    <dbReference type="NCBI Taxonomy" id="543639"/>
    <lineage>
        <taxon>Eukaryota</taxon>
        <taxon>Metazoa</taxon>
        <taxon>Ecdysozoa</taxon>
        <taxon>Arthropoda</taxon>
        <taxon>Chelicerata</taxon>
        <taxon>Arachnida</taxon>
        <taxon>Acari</taxon>
        <taxon>Parasitiformes</taxon>
        <taxon>Ixodida</taxon>
        <taxon>Ixodoidea</taxon>
        <taxon>Ixodidae</taxon>
        <taxon>Rhipicephalinae</taxon>
        <taxon>Dermacentor</taxon>
    </lineage>
</organism>
<evidence type="ECO:0000313" key="1">
    <source>
        <dbReference type="EMBL" id="KAH7953621.1"/>
    </source>
</evidence>
<dbReference type="Proteomes" id="UP000821865">
    <property type="component" value="Chromosome 4"/>
</dbReference>
<protein>
    <submittedName>
        <fullName evidence="1">Uncharacterized protein</fullName>
    </submittedName>
</protein>
<proteinExistence type="predicted"/>
<evidence type="ECO:0000313" key="2">
    <source>
        <dbReference type="Proteomes" id="UP000821865"/>
    </source>
</evidence>
<comment type="caution">
    <text evidence="1">The sequence shown here is derived from an EMBL/GenBank/DDBJ whole genome shotgun (WGS) entry which is preliminary data.</text>
</comment>
<keyword evidence="2" id="KW-1185">Reference proteome</keyword>
<name>A0ACB8CWU9_DERSI</name>